<keyword evidence="1" id="KW-0175">Coiled coil</keyword>
<dbReference type="AlphaFoldDB" id="A0AAI8GT39"/>
<feature type="coiled-coil region" evidence="1">
    <location>
        <begin position="268"/>
        <end position="295"/>
    </location>
</feature>
<evidence type="ECO:0000256" key="2">
    <source>
        <dbReference type="SAM" id="Phobius"/>
    </source>
</evidence>
<dbReference type="KEGG" id="sscu:CEP64_01980"/>
<dbReference type="EMBL" id="CP022046">
    <property type="protein sequence ID" value="ASE33409.1"/>
    <property type="molecule type" value="Genomic_DNA"/>
</dbReference>
<accession>A0AAI8GT39</accession>
<sequence length="499" mass="56245">MSTKLKLLIIGIVVAFLAIVGIGGAATYYFLTNTPKNTYLLSEQESAKSWKEYFNDRFENETEFQDKMKDESYETSLKFGAEVSDSLVSQLGIPKSVIDSTNIVFNVGHDPKAKNSKLGIEPTIADNKIGNFQWSADKNNQYLETPLFKDIYKVKNNEIKKGIEKASGESLDSADGQEITNDSLNLNTILSSSQISQDQIDKISKRYSDLFVDQLDDDNFEKDKEKVKIFDDEKDLKKVTMNLSEKDTKKIVVAILEEAKKDEDIKNIVEKQGNVKEYDKEIKDLLKKAKDEDVKNYPKVKSIIYVDGKEILKRDLTITNKDNEKVRIQGTNVIDDGVQVDYKVSAPGEDGGLTLKGKSTGKDEISDKYDLEIKENSYSTTTLKLDNKSKVDGDKRTDKGKVTIAPSSGQSFDLNYDHNLTTDTKNNQQKQKLNVDFDVNGENIKLIMDGKTELKKDIKFKKDGAIDFNTLSDSEVDDLTKEIEDKLQDLGEDLAKNIQ</sequence>
<protein>
    <submittedName>
        <fullName evidence="3">Uncharacterized protein</fullName>
    </submittedName>
</protein>
<evidence type="ECO:0000256" key="1">
    <source>
        <dbReference type="SAM" id="Coils"/>
    </source>
</evidence>
<dbReference type="Proteomes" id="UP000197058">
    <property type="component" value="Chromosome"/>
</dbReference>
<keyword evidence="2" id="KW-0812">Transmembrane</keyword>
<keyword evidence="2" id="KW-1133">Transmembrane helix</keyword>
<name>A0AAI8GT39_MAMSC</name>
<keyword evidence="2" id="KW-0472">Membrane</keyword>
<evidence type="ECO:0000313" key="4">
    <source>
        <dbReference type="Proteomes" id="UP000197058"/>
    </source>
</evidence>
<proteinExistence type="predicted"/>
<organism evidence="3 4">
    <name type="scientific">Mammaliicoccus sciuri</name>
    <name type="common">Staphylococcus sciuri</name>
    <dbReference type="NCBI Taxonomy" id="1296"/>
    <lineage>
        <taxon>Bacteria</taxon>
        <taxon>Bacillati</taxon>
        <taxon>Bacillota</taxon>
        <taxon>Bacilli</taxon>
        <taxon>Bacillales</taxon>
        <taxon>Staphylococcaceae</taxon>
        <taxon>Mammaliicoccus</taxon>
    </lineage>
</organism>
<gene>
    <name evidence="3" type="ORF">CEP64_01980</name>
</gene>
<dbReference type="RefSeq" id="WP_084755776.1">
    <property type="nucleotide sequence ID" value="NZ_CP022046.2"/>
</dbReference>
<feature type="transmembrane region" description="Helical" evidence="2">
    <location>
        <begin position="7"/>
        <end position="31"/>
    </location>
</feature>
<evidence type="ECO:0000313" key="3">
    <source>
        <dbReference type="EMBL" id="ASE33409.1"/>
    </source>
</evidence>
<reference evidence="4" key="1">
    <citation type="submission" date="2017-06" db="EMBL/GenBank/DDBJ databases">
        <title>FDA dAtabase for Regulatory Grade micrObial Sequences (FDA-ARGOS): Supporting development and validation of Infectious Disease Dx tests.</title>
        <authorList>
            <person name="Goldberg B."/>
            <person name="Campos J."/>
            <person name="Tallon L."/>
            <person name="Sadzewicz L."/>
            <person name="Sengamalay N."/>
            <person name="Ott S."/>
            <person name="Godinez A."/>
            <person name="Nagaraj S."/>
            <person name="Vavikolanu K."/>
            <person name="Nadendla S."/>
            <person name="George J."/>
            <person name="Geyer C."/>
            <person name="Sichtig H."/>
        </authorList>
    </citation>
    <scope>NUCLEOTIDE SEQUENCE [LARGE SCALE GENOMIC DNA]</scope>
    <source>
        <strain evidence="4">FDAARGOS_285</strain>
    </source>
</reference>